<accession>A0A916R7P5</accession>
<evidence type="ECO:0000313" key="1">
    <source>
        <dbReference type="EMBL" id="GGA40560.1"/>
    </source>
</evidence>
<dbReference type="EMBL" id="BMKB01000001">
    <property type="protein sequence ID" value="GGA40560.1"/>
    <property type="molecule type" value="Genomic_DNA"/>
</dbReference>
<dbReference type="AlphaFoldDB" id="A0A916R7P5"/>
<proteinExistence type="predicted"/>
<sequence>MFRYDMSSSISKILAKSELRNALMDEWPSLEATNINAIEDEAELVGAVANCTGRTPIEATELVRNWLERQNIAPIDIKADRLRDRGNENWENEGGSSPLPN</sequence>
<comment type="caution">
    <text evidence="1">The sequence shown here is derived from an EMBL/GenBank/DDBJ whole genome shotgun (WGS) entry which is preliminary data.</text>
</comment>
<dbReference type="RefSeq" id="WP_127073223.1">
    <property type="nucleotide sequence ID" value="NZ_BMKB01000001.1"/>
</dbReference>
<reference evidence="1 2" key="1">
    <citation type="journal article" date="2014" name="Int. J. Syst. Evol. Microbiol.">
        <title>Complete genome sequence of Corynebacterium casei LMG S-19264T (=DSM 44701T), isolated from a smear-ripened cheese.</title>
        <authorList>
            <consortium name="US DOE Joint Genome Institute (JGI-PGF)"/>
            <person name="Walter F."/>
            <person name="Albersmeier A."/>
            <person name="Kalinowski J."/>
            <person name="Ruckert C."/>
        </authorList>
    </citation>
    <scope>NUCLEOTIDE SEQUENCE [LARGE SCALE GENOMIC DNA]</scope>
    <source>
        <strain evidence="1 2">CGMCC 1.15896</strain>
    </source>
</reference>
<protein>
    <submittedName>
        <fullName evidence="1">Uncharacterized protein</fullName>
    </submittedName>
</protein>
<name>A0A916R7P5_9HYPH</name>
<keyword evidence="2" id="KW-1185">Reference proteome</keyword>
<evidence type="ECO:0000313" key="2">
    <source>
        <dbReference type="Proteomes" id="UP000596977"/>
    </source>
</evidence>
<dbReference type="OrthoDB" id="7963900at2"/>
<dbReference type="Proteomes" id="UP000596977">
    <property type="component" value="Unassembled WGS sequence"/>
</dbReference>
<organism evidence="1 2">
    <name type="scientific">Pelagibacterium lentulum</name>
    <dbReference type="NCBI Taxonomy" id="2029865"/>
    <lineage>
        <taxon>Bacteria</taxon>
        <taxon>Pseudomonadati</taxon>
        <taxon>Pseudomonadota</taxon>
        <taxon>Alphaproteobacteria</taxon>
        <taxon>Hyphomicrobiales</taxon>
        <taxon>Devosiaceae</taxon>
        <taxon>Pelagibacterium</taxon>
    </lineage>
</organism>
<gene>
    <name evidence="1" type="ORF">GCM10011499_07660</name>
</gene>